<comment type="caution">
    <text evidence="8">The sequence shown here is derived from an EMBL/GenBank/DDBJ whole genome shotgun (WGS) entry which is preliminary data.</text>
</comment>
<keyword evidence="6" id="KW-0695">RNA-directed DNA polymerase</keyword>
<dbReference type="PANTHER" id="PTHR48475:SF2">
    <property type="entry name" value="RIBONUCLEASE H"/>
    <property type="match status" value="1"/>
</dbReference>
<dbReference type="Proteomes" id="UP001188597">
    <property type="component" value="Unassembled WGS sequence"/>
</dbReference>
<evidence type="ECO:0000313" key="8">
    <source>
        <dbReference type="EMBL" id="KAK3034123.1"/>
    </source>
</evidence>
<dbReference type="InterPro" id="IPR043502">
    <property type="entry name" value="DNA/RNA_pol_sf"/>
</dbReference>
<evidence type="ECO:0000313" key="9">
    <source>
        <dbReference type="Proteomes" id="UP001188597"/>
    </source>
</evidence>
<keyword evidence="4" id="KW-0255">Endonuclease</keyword>
<dbReference type="GO" id="GO:0016787">
    <property type="term" value="F:hydrolase activity"/>
    <property type="evidence" value="ECO:0007669"/>
    <property type="project" value="UniProtKB-KW"/>
</dbReference>
<dbReference type="Pfam" id="PF17917">
    <property type="entry name" value="RT_RNaseH"/>
    <property type="match status" value="1"/>
</dbReference>
<protein>
    <recommendedName>
        <fullName evidence="7">Reverse transcriptase RNase H-like domain-containing protein</fullName>
    </recommendedName>
</protein>
<name>A0AA89BB91_9ASTE</name>
<keyword evidence="2" id="KW-0548">Nucleotidyltransferase</keyword>
<evidence type="ECO:0000259" key="7">
    <source>
        <dbReference type="Pfam" id="PF17917"/>
    </source>
</evidence>
<evidence type="ECO:0000256" key="4">
    <source>
        <dbReference type="ARBA" id="ARBA00022759"/>
    </source>
</evidence>
<dbReference type="GO" id="GO:0004519">
    <property type="term" value="F:endonuclease activity"/>
    <property type="evidence" value="ECO:0007669"/>
    <property type="project" value="UniProtKB-KW"/>
</dbReference>
<keyword evidence="1" id="KW-0808">Transferase</keyword>
<accession>A0AA89BB91</accession>
<feature type="domain" description="Reverse transcriptase RNase H-like" evidence="7">
    <location>
        <begin position="103"/>
        <end position="182"/>
    </location>
</feature>
<reference evidence="8" key="1">
    <citation type="submission" date="2022-12" db="EMBL/GenBank/DDBJ databases">
        <title>Draft genome assemblies for two species of Escallonia (Escalloniales).</title>
        <authorList>
            <person name="Chanderbali A."/>
            <person name="Dervinis C."/>
            <person name="Anghel I."/>
            <person name="Soltis D."/>
            <person name="Soltis P."/>
            <person name="Zapata F."/>
        </authorList>
    </citation>
    <scope>NUCLEOTIDE SEQUENCE</scope>
    <source>
        <strain evidence="8">UCBG64.0493</strain>
        <tissue evidence="8">Leaf</tissue>
    </source>
</reference>
<dbReference type="InterPro" id="IPR041373">
    <property type="entry name" value="RT_RNaseH"/>
</dbReference>
<keyword evidence="5" id="KW-0378">Hydrolase</keyword>
<dbReference type="AlphaFoldDB" id="A0AA89BB91"/>
<sequence>MEYGSGEVKGDQTVARQCYVTSGRSKNKEALIIEDFWKDMKMHMGKPVEDLMSIEVYPKEKDKTVRIGSNLKEDTKLELVNLLRTYADIFVWIATDMPGIDLEVAVSAVLVREENRLQRPIYYVSKVLQDVETRYLKIDKIALALITSARRLRPYFQSHTTMVLTDQPLRKVLLRPEASARLIFRINGLLNDPV</sequence>
<evidence type="ECO:0000256" key="6">
    <source>
        <dbReference type="ARBA" id="ARBA00022918"/>
    </source>
</evidence>
<evidence type="ECO:0000256" key="1">
    <source>
        <dbReference type="ARBA" id="ARBA00022679"/>
    </source>
</evidence>
<dbReference type="PANTHER" id="PTHR48475">
    <property type="entry name" value="RIBONUCLEASE H"/>
    <property type="match status" value="1"/>
</dbReference>
<organism evidence="8 9">
    <name type="scientific">Escallonia herrerae</name>
    <dbReference type="NCBI Taxonomy" id="1293975"/>
    <lineage>
        <taxon>Eukaryota</taxon>
        <taxon>Viridiplantae</taxon>
        <taxon>Streptophyta</taxon>
        <taxon>Embryophyta</taxon>
        <taxon>Tracheophyta</taxon>
        <taxon>Spermatophyta</taxon>
        <taxon>Magnoliopsida</taxon>
        <taxon>eudicotyledons</taxon>
        <taxon>Gunneridae</taxon>
        <taxon>Pentapetalae</taxon>
        <taxon>asterids</taxon>
        <taxon>campanulids</taxon>
        <taxon>Escalloniales</taxon>
        <taxon>Escalloniaceae</taxon>
        <taxon>Escallonia</taxon>
    </lineage>
</organism>
<keyword evidence="3" id="KW-0540">Nuclease</keyword>
<evidence type="ECO:0000256" key="2">
    <source>
        <dbReference type="ARBA" id="ARBA00022695"/>
    </source>
</evidence>
<evidence type="ECO:0000256" key="3">
    <source>
        <dbReference type="ARBA" id="ARBA00022722"/>
    </source>
</evidence>
<dbReference type="EMBL" id="JAVXUP010000211">
    <property type="protein sequence ID" value="KAK3034123.1"/>
    <property type="molecule type" value="Genomic_DNA"/>
</dbReference>
<gene>
    <name evidence="8" type="ORF">RJ639_034475</name>
</gene>
<dbReference type="GO" id="GO:0003964">
    <property type="term" value="F:RNA-directed DNA polymerase activity"/>
    <property type="evidence" value="ECO:0007669"/>
    <property type="project" value="UniProtKB-KW"/>
</dbReference>
<evidence type="ECO:0000256" key="5">
    <source>
        <dbReference type="ARBA" id="ARBA00022801"/>
    </source>
</evidence>
<proteinExistence type="predicted"/>
<keyword evidence="9" id="KW-1185">Reference proteome</keyword>
<dbReference type="SUPFAM" id="SSF56672">
    <property type="entry name" value="DNA/RNA polymerases"/>
    <property type="match status" value="1"/>
</dbReference>